<dbReference type="PANTHER" id="PTHR36978:SF4">
    <property type="entry name" value="P-LOOP CONTAINING NUCLEOSIDE TRIPHOSPHATE HYDROLASE PROTEIN"/>
    <property type="match status" value="1"/>
</dbReference>
<dbReference type="PANTHER" id="PTHR36978">
    <property type="entry name" value="P-LOOP CONTAINING NUCLEOTIDE TRIPHOSPHATE HYDROLASE"/>
    <property type="match status" value="1"/>
</dbReference>
<dbReference type="Gene3D" id="3.40.50.300">
    <property type="entry name" value="P-loop containing nucleotide triphosphate hydrolases"/>
    <property type="match status" value="1"/>
</dbReference>
<dbReference type="Proteomes" id="UP000070299">
    <property type="component" value="Unassembled WGS sequence"/>
</dbReference>
<evidence type="ECO:0000313" key="2">
    <source>
        <dbReference type="Proteomes" id="UP000070299"/>
    </source>
</evidence>
<protein>
    <recommendedName>
        <fullName evidence="3">Sulfotransferase family protein</fullName>
    </recommendedName>
</protein>
<dbReference type="InterPro" id="IPR040632">
    <property type="entry name" value="Sulfotransfer_4"/>
</dbReference>
<accession>A0A136A5A7</accession>
<sequence length="207" mass="23102">MTMKVIGAGVGRTGTYSLMLAINQLGFGPCFHMEEVLHAMPKQVPLWTAALTGNADWQAIYSGYNSAVDWPTAGFFKELISVYPMAKFILTERSAESWADSFAPTIYQLLAEKDSAPIEMKDWLAMSMEVIHKSGIPLGLNRQELMKAYTAHNDAVKNTIPADQLLVFDVKQGWQPLCEFLGVPVPNEPFPRSNDRGEFWDRVTGKI</sequence>
<gene>
    <name evidence="1" type="ORF">AX660_10590</name>
</gene>
<dbReference type="STRING" id="1799789.AX660_10590"/>
<proteinExistence type="predicted"/>
<dbReference type="SUPFAM" id="SSF52540">
    <property type="entry name" value="P-loop containing nucleoside triphosphate hydrolases"/>
    <property type="match status" value="1"/>
</dbReference>
<dbReference type="OrthoDB" id="7855297at2"/>
<evidence type="ECO:0000313" key="1">
    <source>
        <dbReference type="EMBL" id="KXI30407.1"/>
    </source>
</evidence>
<reference evidence="2" key="1">
    <citation type="submission" date="2016-02" db="EMBL/GenBank/DDBJ databases">
        <authorList>
            <person name="Schultz-Johansen M."/>
            <person name="Glaring M.A."/>
            <person name="Bech P.K."/>
            <person name="Stougaard P."/>
        </authorList>
    </citation>
    <scope>NUCLEOTIDE SEQUENCE [LARGE SCALE GENOMIC DNA]</scope>
    <source>
        <strain evidence="2">S66</strain>
    </source>
</reference>
<evidence type="ECO:0008006" key="3">
    <source>
        <dbReference type="Google" id="ProtNLM"/>
    </source>
</evidence>
<dbReference type="Pfam" id="PF17784">
    <property type="entry name" value="Sulfotransfer_4"/>
    <property type="match status" value="1"/>
</dbReference>
<dbReference type="AlphaFoldDB" id="A0A136A5A7"/>
<organism evidence="1 2">
    <name type="scientific">Paraglaciecola hydrolytica</name>
    <dbReference type="NCBI Taxonomy" id="1799789"/>
    <lineage>
        <taxon>Bacteria</taxon>
        <taxon>Pseudomonadati</taxon>
        <taxon>Pseudomonadota</taxon>
        <taxon>Gammaproteobacteria</taxon>
        <taxon>Alteromonadales</taxon>
        <taxon>Alteromonadaceae</taxon>
        <taxon>Paraglaciecola</taxon>
    </lineage>
</organism>
<name>A0A136A5A7_9ALTE</name>
<keyword evidence="2" id="KW-1185">Reference proteome</keyword>
<dbReference type="EMBL" id="LSNE01000003">
    <property type="protein sequence ID" value="KXI30407.1"/>
    <property type="molecule type" value="Genomic_DNA"/>
</dbReference>
<comment type="caution">
    <text evidence="1">The sequence shown here is derived from an EMBL/GenBank/DDBJ whole genome shotgun (WGS) entry which is preliminary data.</text>
</comment>
<dbReference type="RefSeq" id="WP_068374798.1">
    <property type="nucleotide sequence ID" value="NZ_LSNE01000003.1"/>
</dbReference>
<dbReference type="InterPro" id="IPR027417">
    <property type="entry name" value="P-loop_NTPase"/>
</dbReference>